<keyword evidence="3 4" id="KW-0012">Acyltransferase</keyword>
<name>A0A3L9YB24_9RHOB</name>
<keyword evidence="6" id="KW-1185">Reference proteome</keyword>
<comment type="catalytic activity">
    <reaction evidence="4">
        <text>L-phenylalanyl-tRNA(Phe) + an N-terminal L-alpha-aminoacyl-[protein] = an N-terminal L-phenylalanyl-L-alpha-aminoacyl-[protein] + tRNA(Phe)</text>
        <dbReference type="Rhea" id="RHEA:43632"/>
        <dbReference type="Rhea" id="RHEA-COMP:9668"/>
        <dbReference type="Rhea" id="RHEA-COMP:9699"/>
        <dbReference type="Rhea" id="RHEA-COMP:10636"/>
        <dbReference type="Rhea" id="RHEA-COMP:10637"/>
        <dbReference type="ChEBI" id="CHEBI:78442"/>
        <dbReference type="ChEBI" id="CHEBI:78531"/>
        <dbReference type="ChEBI" id="CHEBI:78597"/>
        <dbReference type="ChEBI" id="CHEBI:83561"/>
        <dbReference type="EC" id="2.3.2.6"/>
    </reaction>
</comment>
<keyword evidence="1 4" id="KW-0963">Cytoplasm</keyword>
<comment type="function">
    <text evidence="4">Functions in the N-end rule pathway of protein degradation where it conjugates Leu, Phe and, less efficiently, Met from aminoacyl-tRNAs to the N-termini of proteins containing an N-terminal arginine or lysine.</text>
</comment>
<dbReference type="GO" id="GO:0008914">
    <property type="term" value="F:leucyl-tRNA--protein transferase activity"/>
    <property type="evidence" value="ECO:0007669"/>
    <property type="project" value="UniProtKB-UniRule"/>
</dbReference>
<accession>A0A3L9YB24</accession>
<dbReference type="Gene3D" id="3.40.630.70">
    <property type="entry name" value="Leucyl/phenylalanyl-tRNA-protein transferase, C-terminal domain"/>
    <property type="match status" value="1"/>
</dbReference>
<keyword evidence="2 4" id="KW-0808">Transferase</keyword>
<evidence type="ECO:0000256" key="3">
    <source>
        <dbReference type="ARBA" id="ARBA00023315"/>
    </source>
</evidence>
<dbReference type="HAMAP" id="MF_00688">
    <property type="entry name" value="Leu_Phe_trans"/>
    <property type="match status" value="1"/>
</dbReference>
<dbReference type="Pfam" id="PF03588">
    <property type="entry name" value="Leu_Phe_trans"/>
    <property type="match status" value="1"/>
</dbReference>
<protein>
    <recommendedName>
        <fullName evidence="4">Leucyl/phenylalanyl-tRNA--protein transferase</fullName>
        <ecNumber evidence="4">2.3.2.6</ecNumber>
    </recommendedName>
    <alternativeName>
        <fullName evidence="4">L/F-transferase</fullName>
    </alternativeName>
    <alternativeName>
        <fullName evidence="4">Leucyltransferase</fullName>
    </alternativeName>
    <alternativeName>
        <fullName evidence="4">Phenyalanyltransferase</fullName>
    </alternativeName>
</protein>
<reference evidence="5 6" key="1">
    <citation type="submission" date="2018-10" db="EMBL/GenBank/DDBJ databases">
        <authorList>
            <person name="Jung H.S."/>
            <person name="Jeon C.O."/>
        </authorList>
    </citation>
    <scope>NUCLEOTIDE SEQUENCE [LARGE SCALE GENOMIC DNA]</scope>
    <source>
        <strain evidence="5 6">MA-7-27</strain>
    </source>
</reference>
<evidence type="ECO:0000256" key="1">
    <source>
        <dbReference type="ARBA" id="ARBA00022490"/>
    </source>
</evidence>
<dbReference type="InterPro" id="IPR042203">
    <property type="entry name" value="Leu/Phe-tRNA_Trfase_C"/>
</dbReference>
<comment type="catalytic activity">
    <reaction evidence="4">
        <text>N-terminal L-arginyl-[protein] + L-leucyl-tRNA(Leu) = N-terminal L-leucyl-L-arginyl-[protein] + tRNA(Leu) + H(+)</text>
        <dbReference type="Rhea" id="RHEA:50416"/>
        <dbReference type="Rhea" id="RHEA-COMP:9613"/>
        <dbReference type="Rhea" id="RHEA-COMP:9622"/>
        <dbReference type="Rhea" id="RHEA-COMP:12672"/>
        <dbReference type="Rhea" id="RHEA-COMP:12673"/>
        <dbReference type="ChEBI" id="CHEBI:15378"/>
        <dbReference type="ChEBI" id="CHEBI:64719"/>
        <dbReference type="ChEBI" id="CHEBI:78442"/>
        <dbReference type="ChEBI" id="CHEBI:78494"/>
        <dbReference type="ChEBI" id="CHEBI:133044"/>
        <dbReference type="EC" id="2.3.2.6"/>
    </reaction>
</comment>
<dbReference type="PANTHER" id="PTHR30098">
    <property type="entry name" value="LEUCYL/PHENYLALANYL-TRNA--PROTEIN TRANSFERASE"/>
    <property type="match status" value="1"/>
</dbReference>
<dbReference type="InterPro" id="IPR004616">
    <property type="entry name" value="Leu/Phe-tRNA_Trfase"/>
</dbReference>
<evidence type="ECO:0000256" key="2">
    <source>
        <dbReference type="ARBA" id="ARBA00022679"/>
    </source>
</evidence>
<dbReference type="OrthoDB" id="9790282at2"/>
<evidence type="ECO:0000256" key="4">
    <source>
        <dbReference type="HAMAP-Rule" id="MF_00688"/>
    </source>
</evidence>
<dbReference type="GO" id="GO:0005737">
    <property type="term" value="C:cytoplasm"/>
    <property type="evidence" value="ECO:0007669"/>
    <property type="project" value="UniProtKB-SubCell"/>
</dbReference>
<evidence type="ECO:0000313" key="6">
    <source>
        <dbReference type="Proteomes" id="UP000281343"/>
    </source>
</evidence>
<dbReference type="AlphaFoldDB" id="A0A3L9YB24"/>
<dbReference type="FunFam" id="3.40.630.70:FF:000001">
    <property type="entry name" value="Leucyl/phenylalanyl-tRNA--protein transferase"/>
    <property type="match status" value="1"/>
</dbReference>
<dbReference type="NCBIfam" id="TIGR00667">
    <property type="entry name" value="aat"/>
    <property type="match status" value="1"/>
</dbReference>
<dbReference type="Proteomes" id="UP000281343">
    <property type="component" value="Unassembled WGS sequence"/>
</dbReference>
<dbReference type="PANTHER" id="PTHR30098:SF2">
    <property type="entry name" value="LEUCYL_PHENYLALANYL-TRNA--PROTEIN TRANSFERASE"/>
    <property type="match status" value="1"/>
</dbReference>
<dbReference type="EC" id="2.3.2.6" evidence="4"/>
<dbReference type="SUPFAM" id="SSF55729">
    <property type="entry name" value="Acyl-CoA N-acyltransferases (Nat)"/>
    <property type="match status" value="1"/>
</dbReference>
<comment type="subcellular location">
    <subcellularLocation>
        <location evidence="4">Cytoplasm</location>
    </subcellularLocation>
</comment>
<dbReference type="RefSeq" id="WP_121897091.1">
    <property type="nucleotide sequence ID" value="NZ_RCNT01000002.1"/>
</dbReference>
<dbReference type="EMBL" id="RCNT01000002">
    <property type="protein sequence ID" value="RMA43156.1"/>
    <property type="molecule type" value="Genomic_DNA"/>
</dbReference>
<dbReference type="GO" id="GO:0030163">
    <property type="term" value="P:protein catabolic process"/>
    <property type="evidence" value="ECO:0007669"/>
    <property type="project" value="UniProtKB-UniRule"/>
</dbReference>
<comment type="similarity">
    <text evidence="4">Belongs to the L/F-transferase family.</text>
</comment>
<comment type="caution">
    <text evidence="5">The sequence shown here is derived from an EMBL/GenBank/DDBJ whole genome shotgun (WGS) entry which is preliminary data.</text>
</comment>
<comment type="catalytic activity">
    <reaction evidence="4">
        <text>N-terminal L-lysyl-[protein] + L-leucyl-tRNA(Leu) = N-terminal L-leucyl-L-lysyl-[protein] + tRNA(Leu) + H(+)</text>
        <dbReference type="Rhea" id="RHEA:12340"/>
        <dbReference type="Rhea" id="RHEA-COMP:9613"/>
        <dbReference type="Rhea" id="RHEA-COMP:9622"/>
        <dbReference type="Rhea" id="RHEA-COMP:12670"/>
        <dbReference type="Rhea" id="RHEA-COMP:12671"/>
        <dbReference type="ChEBI" id="CHEBI:15378"/>
        <dbReference type="ChEBI" id="CHEBI:65249"/>
        <dbReference type="ChEBI" id="CHEBI:78442"/>
        <dbReference type="ChEBI" id="CHEBI:78494"/>
        <dbReference type="ChEBI" id="CHEBI:133043"/>
        <dbReference type="EC" id="2.3.2.6"/>
    </reaction>
</comment>
<sequence length="219" mass="24901">MAHDLYQRPTLTADLLLRAYAAGIFPMSESRDDPDLFWVDPQRRGIIPLNGFHISHSLARRIRAAPFDIRVDTDFRGTVAGCADREETWINAEIFELYQQLHAAGYAHSMEVWDGPMLVGGVYGVTLGAAFFGESMFSRRTDASKIALAYLVSRLRYGGFQLFDTQFVTDHLIRLGAVEISRAEYHRRLERALDWEADFLAQPQPVTPQEILHLRTQTS</sequence>
<proteinExistence type="inferred from homology"/>
<gene>
    <name evidence="4" type="primary">aat</name>
    <name evidence="5" type="ORF">D9R08_05895</name>
</gene>
<dbReference type="InterPro" id="IPR016181">
    <property type="entry name" value="Acyl_CoA_acyltransferase"/>
</dbReference>
<organism evidence="5 6">
    <name type="scientific">Rhodophyticola porphyridii</name>
    <dbReference type="NCBI Taxonomy" id="1852017"/>
    <lineage>
        <taxon>Bacteria</taxon>
        <taxon>Pseudomonadati</taxon>
        <taxon>Pseudomonadota</taxon>
        <taxon>Alphaproteobacteria</taxon>
        <taxon>Rhodobacterales</taxon>
        <taxon>Roseobacteraceae</taxon>
        <taxon>Rhodophyticola</taxon>
    </lineage>
</organism>
<evidence type="ECO:0000313" key="5">
    <source>
        <dbReference type="EMBL" id="RMA43156.1"/>
    </source>
</evidence>